<evidence type="ECO:0000313" key="1">
    <source>
        <dbReference type="EMBL" id="DAF49953.1"/>
    </source>
</evidence>
<sequence>MNKEEFVELIERMMNELDEKQVKKVYEYTQRIWINSTEKKSD</sequence>
<name>A0A8S5SG00_9CAUD</name>
<reference evidence="1" key="1">
    <citation type="journal article" date="2021" name="Proc. Natl. Acad. Sci. U.S.A.">
        <title>A Catalog of Tens of Thousands of Viruses from Human Metagenomes Reveals Hidden Associations with Chronic Diseases.</title>
        <authorList>
            <person name="Tisza M.J."/>
            <person name="Buck C.B."/>
        </authorList>
    </citation>
    <scope>NUCLEOTIDE SEQUENCE</scope>
    <source>
        <strain evidence="1">CtxvK3</strain>
    </source>
</reference>
<proteinExistence type="predicted"/>
<protein>
    <submittedName>
        <fullName evidence="1">Uncharacterized protein</fullName>
    </submittedName>
</protein>
<dbReference type="EMBL" id="BK032591">
    <property type="protein sequence ID" value="DAF49953.1"/>
    <property type="molecule type" value="Genomic_DNA"/>
</dbReference>
<accession>A0A8S5SG00</accession>
<organism evidence="1">
    <name type="scientific">Siphoviridae sp. ctxvK3</name>
    <dbReference type="NCBI Taxonomy" id="2827975"/>
    <lineage>
        <taxon>Viruses</taxon>
        <taxon>Duplodnaviria</taxon>
        <taxon>Heunggongvirae</taxon>
        <taxon>Uroviricota</taxon>
        <taxon>Caudoviricetes</taxon>
    </lineage>
</organism>